<keyword evidence="7" id="KW-1185">Reference proteome</keyword>
<dbReference type="Gene3D" id="3.20.110.10">
    <property type="entry name" value="Glycoside hydrolase 38, N terminal domain"/>
    <property type="match status" value="1"/>
</dbReference>
<comment type="similarity">
    <text evidence="1 3">Belongs to the glycosyl hydrolase 57 family.</text>
</comment>
<dbReference type="AlphaFoldDB" id="A0A2X3L2D9"/>
<dbReference type="PANTHER" id="PTHR36306:SF1">
    <property type="entry name" value="ALPHA-AMYLASE-RELATED"/>
    <property type="match status" value="1"/>
</dbReference>
<dbReference type="CDD" id="cd09626">
    <property type="entry name" value="DOMON_glucodextranase_like"/>
    <property type="match status" value="1"/>
</dbReference>
<feature type="domain" description="Glycoside hydrolase family 57 N-terminal" evidence="4">
    <location>
        <begin position="27"/>
        <end position="431"/>
    </location>
</feature>
<name>A0A2X3L2D9_9BACT</name>
<feature type="domain" description="Glucodextranase-like C-terminal" evidence="5">
    <location>
        <begin position="735"/>
        <end position="955"/>
    </location>
</feature>
<dbReference type="Proteomes" id="UP000249818">
    <property type="component" value="Chromosome BARAN1"/>
</dbReference>
<dbReference type="InterPro" id="IPR019248">
    <property type="entry name" value="Glucodextran_C"/>
</dbReference>
<evidence type="ECO:0000256" key="1">
    <source>
        <dbReference type="ARBA" id="ARBA00006821"/>
    </source>
</evidence>
<evidence type="ECO:0000313" key="6">
    <source>
        <dbReference type="EMBL" id="SQD93309.1"/>
    </source>
</evidence>
<dbReference type="RefSeq" id="WP_122031691.1">
    <property type="nucleotide sequence ID" value="NZ_LS483254.1"/>
</dbReference>
<dbReference type="KEGG" id="bana:BARAN1_1287"/>
<dbReference type="Gene3D" id="2.60.40.1190">
    <property type="match status" value="1"/>
</dbReference>
<evidence type="ECO:0000259" key="5">
    <source>
        <dbReference type="Pfam" id="PF09985"/>
    </source>
</evidence>
<dbReference type="Pfam" id="PF09985">
    <property type="entry name" value="Glucodextran_C"/>
    <property type="match status" value="1"/>
</dbReference>
<sequence length="961" mass="106646">MRVVMTVSALLLAVTLVGLPKGPLNVAIVWHQHQPLYWNRLTGEYELPWVRVHGVQEYLDSPRILREHPGVEVTYNLQPSLLWQLSDYVEITEEEREKGGLYQYIGAVDNHLNWTWKLVTDPGSITPEERAAMQDQFFWINGYMLRPGGKYYDPRYAELNQLKGERTLTDEELLDAAGLFLLWQISPELHDELGLPDLRGKSGFTQEDVVRLIQAQHEVLTRVVEAYREARELGAELITSPFYHPILPLLAERGWEEDILGQLARAQAQHQALFGAKAVGVWPPEQAVSERAVELLGEAGFTWTVADEWTLAAALGRTPNRDELTRPWRFGNMTILFRDHDISDKISFAYGNKPTAEAVSDLLAEIRSYWEALASPEEHVLVIALDGENWMFMAGYPDNGREFLRSLYQSFREAEWINTVTPGGFVACHPAVAEIPSVPTGSWAGDLSTWRGEPEEDEAWERLGQAREAVFADDPNPAALDALYAAEGSDWFWWYGADQDSGTDDLYDWLMKAHLVGAYRAVGYADADIPTVLSLRLRIPITASLGEAKPAVDGRVTDPGEWAEAVAVPGQGSIRAAAFAYGESSLYVRADLDPSPRDLSGTETKLVLYATGKPGEKANVVTRHSGEPLGFPLVSAVELDLAKVKADGSGYVFRYAADGMGRWRLASPVRTLTSRVAHLDEVIEFQIPFEELGVEPGQGLVLALALEQAGELLGIAPERPLEARIPTLVQGVEVWAMEDPAGDDHGIGTYVYPLNSVFAEPGLFDLLRYAIYDAADRWQLTFEFPTLPNPWNGPHGFSHPILYLYLDVAPGGRTDAHEEGKAAQVAFDPDHPWDCFVKVAGWPAYGRHLWLSSGEGPFLIEVASDPKRGRIIVTIPKTLLPEIRGWHYVLVGSQDGYGANHLRPIRVAAGEWTGGGCPDPLWAPQIYDYLAPAGTSQEVLLAGYDGAEQRYTVLRPIAVAF</sequence>
<evidence type="ECO:0000256" key="2">
    <source>
        <dbReference type="ARBA" id="ARBA00023277"/>
    </source>
</evidence>
<reference evidence="7" key="1">
    <citation type="submission" date="2018-05" db="EMBL/GenBank/DDBJ databases">
        <authorList>
            <person name="Hao L."/>
        </authorList>
    </citation>
    <scope>NUCLEOTIDE SEQUENCE [LARGE SCALE GENOMIC DNA]</scope>
</reference>
<dbReference type="PANTHER" id="PTHR36306">
    <property type="entry name" value="ALPHA-AMYLASE-RELATED-RELATED"/>
    <property type="match status" value="1"/>
</dbReference>
<protein>
    <submittedName>
        <fullName evidence="6">Putative Alpha-dextran endo-1,6-alpha-glucosidase ((Amylo)pullulanase)</fullName>
    </submittedName>
</protein>
<organism evidence="6 7">
    <name type="scientific">Candidatus Bipolaricaulis anaerobius</name>
    <dbReference type="NCBI Taxonomy" id="2026885"/>
    <lineage>
        <taxon>Bacteria</taxon>
        <taxon>Candidatus Bipolaricaulota</taxon>
        <taxon>Candidatus Bipolaricaulia</taxon>
        <taxon>Candidatus Bipolaricaulales</taxon>
        <taxon>Candidatus Bipolaricaulaceae</taxon>
        <taxon>Candidatus Bipolaricaulis</taxon>
    </lineage>
</organism>
<dbReference type="SUPFAM" id="SSF88713">
    <property type="entry name" value="Glycoside hydrolase/deacetylase"/>
    <property type="match status" value="1"/>
</dbReference>
<dbReference type="InterPro" id="IPR011330">
    <property type="entry name" value="Glyco_hydro/deAcase_b/a-brl"/>
</dbReference>
<dbReference type="OrthoDB" id="3902805at2"/>
<dbReference type="SUPFAM" id="SSF49344">
    <property type="entry name" value="CBD9-like"/>
    <property type="match status" value="1"/>
</dbReference>
<keyword evidence="2 3" id="KW-0119">Carbohydrate metabolism</keyword>
<proteinExistence type="inferred from homology"/>
<dbReference type="EMBL" id="LS483254">
    <property type="protein sequence ID" value="SQD93309.1"/>
    <property type="molecule type" value="Genomic_DNA"/>
</dbReference>
<evidence type="ECO:0000256" key="3">
    <source>
        <dbReference type="RuleBase" id="RU361196"/>
    </source>
</evidence>
<accession>A0A2X3L2D9</accession>
<dbReference type="CDD" id="cd10796">
    <property type="entry name" value="GH57N_APU"/>
    <property type="match status" value="1"/>
</dbReference>
<gene>
    <name evidence="6" type="ORF">BARAN1_1287</name>
</gene>
<dbReference type="InterPro" id="IPR027291">
    <property type="entry name" value="Glyco_hydro_38_N_sf"/>
</dbReference>
<dbReference type="Pfam" id="PF03065">
    <property type="entry name" value="Glyco_hydro_57"/>
    <property type="match status" value="1"/>
</dbReference>
<evidence type="ECO:0000313" key="7">
    <source>
        <dbReference type="Proteomes" id="UP000249818"/>
    </source>
</evidence>
<dbReference type="InterPro" id="IPR052046">
    <property type="entry name" value="GH57_Enzymes"/>
</dbReference>
<dbReference type="GO" id="GO:0003824">
    <property type="term" value="F:catalytic activity"/>
    <property type="evidence" value="ECO:0007669"/>
    <property type="project" value="InterPro"/>
</dbReference>
<dbReference type="GO" id="GO:0005975">
    <property type="term" value="P:carbohydrate metabolic process"/>
    <property type="evidence" value="ECO:0007669"/>
    <property type="project" value="InterPro"/>
</dbReference>
<dbReference type="InterPro" id="IPR004300">
    <property type="entry name" value="Glyco_hydro_57_N"/>
</dbReference>
<evidence type="ECO:0000259" key="4">
    <source>
        <dbReference type="Pfam" id="PF03065"/>
    </source>
</evidence>